<feature type="domain" description="DNA-directed RNA polymerase subunit 2 hybrid-binding" evidence="9">
    <location>
        <begin position="756"/>
        <end position="957"/>
    </location>
</feature>
<dbReference type="InterPro" id="IPR007645">
    <property type="entry name" value="RNA_pol_Rpb2_3"/>
</dbReference>
<comment type="similarity">
    <text evidence="1 7">Belongs to the RNA polymerase beta chain family.</text>
</comment>
<dbReference type="Proteomes" id="UP000740883">
    <property type="component" value="Unassembled WGS sequence"/>
</dbReference>
<dbReference type="GO" id="GO:0000428">
    <property type="term" value="C:DNA-directed RNA polymerase complex"/>
    <property type="evidence" value="ECO:0007669"/>
    <property type="project" value="UniProtKB-KW"/>
</dbReference>
<keyword evidence="16" id="KW-1185">Reference proteome</keyword>
<dbReference type="PANTHER" id="PTHR20856">
    <property type="entry name" value="DNA-DIRECTED RNA POLYMERASE I SUBUNIT 2"/>
    <property type="match status" value="1"/>
</dbReference>
<dbReference type="InterPro" id="IPR007641">
    <property type="entry name" value="RNA_pol_Rpb2_7"/>
</dbReference>
<keyword evidence="5" id="KW-0862">Zinc</keyword>
<evidence type="ECO:0000259" key="13">
    <source>
        <dbReference type="Pfam" id="PF04565"/>
    </source>
</evidence>
<comment type="catalytic activity">
    <reaction evidence="8">
        <text>RNA(n) + a ribonucleoside 5'-triphosphate = RNA(n+1) + diphosphate</text>
        <dbReference type="Rhea" id="RHEA:21248"/>
        <dbReference type="Rhea" id="RHEA-COMP:14527"/>
        <dbReference type="Rhea" id="RHEA-COMP:17342"/>
        <dbReference type="ChEBI" id="CHEBI:33019"/>
        <dbReference type="ChEBI" id="CHEBI:61557"/>
        <dbReference type="ChEBI" id="CHEBI:140395"/>
        <dbReference type="EC" id="2.7.7.6"/>
    </reaction>
</comment>
<protein>
    <recommendedName>
        <fullName evidence="8">DNA-directed RNA polymerase subunit beta</fullName>
        <ecNumber evidence="8">2.7.7.6</ecNumber>
    </recommendedName>
</protein>
<dbReference type="Pfam" id="PF00562">
    <property type="entry name" value="RNA_pol_Rpb2_6"/>
    <property type="match status" value="2"/>
</dbReference>
<feature type="domain" description="RNA polymerase Rpb2" evidence="14">
    <location>
        <begin position="502"/>
        <end position="560"/>
    </location>
</feature>
<dbReference type="Pfam" id="PF04566">
    <property type="entry name" value="RNA_pol_Rpb2_4"/>
    <property type="match status" value="1"/>
</dbReference>
<evidence type="ECO:0000256" key="1">
    <source>
        <dbReference type="ARBA" id="ARBA00006835"/>
    </source>
</evidence>
<evidence type="ECO:0000259" key="11">
    <source>
        <dbReference type="Pfam" id="PF04561"/>
    </source>
</evidence>
<dbReference type="AlphaFoldDB" id="A0A9P6GVL3"/>
<dbReference type="Gene3D" id="2.40.270.10">
    <property type="entry name" value="DNA-directed RNA polymerase, subunit 2, domain 6"/>
    <property type="match status" value="2"/>
</dbReference>
<dbReference type="SUPFAM" id="SSF64484">
    <property type="entry name" value="beta and beta-prime subunits of DNA dependent RNA-polymerase"/>
    <property type="match status" value="1"/>
</dbReference>
<dbReference type="Pfam" id="PF04560">
    <property type="entry name" value="RNA_pol_Rpb2_7"/>
    <property type="match status" value="1"/>
</dbReference>
<feature type="domain" description="DNA-directed RNA polymerase subunit 2 hybrid-binding" evidence="9">
    <location>
        <begin position="616"/>
        <end position="723"/>
    </location>
</feature>
<evidence type="ECO:0000256" key="6">
    <source>
        <dbReference type="ARBA" id="ARBA00023163"/>
    </source>
</evidence>
<feature type="non-terminal residue" evidence="15">
    <location>
        <position position="1"/>
    </location>
</feature>
<comment type="function">
    <text evidence="8">DNA-dependent RNA polymerase catalyzes the transcription of DNA into RNA using the four ribonucleoside triphosphates as substrates.</text>
</comment>
<gene>
    <name evidence="15" type="primary">rpa2</name>
    <name evidence="15" type="ORF">NGRA_2973</name>
</gene>
<feature type="domain" description="RNA polymerase beta subunit protrusion" evidence="12">
    <location>
        <begin position="21"/>
        <end position="342"/>
    </location>
</feature>
<evidence type="ECO:0000313" key="15">
    <source>
        <dbReference type="EMBL" id="KAF9760886.1"/>
    </source>
</evidence>
<dbReference type="GO" id="GO:0003677">
    <property type="term" value="F:DNA binding"/>
    <property type="evidence" value="ECO:0007669"/>
    <property type="project" value="InterPro"/>
</dbReference>
<comment type="caution">
    <text evidence="15">The sequence shown here is derived from an EMBL/GenBank/DDBJ whole genome shotgun (WGS) entry which is preliminary data.</text>
</comment>
<dbReference type="CDD" id="cd00653">
    <property type="entry name" value="RNA_pol_B_RPB2"/>
    <property type="match status" value="1"/>
</dbReference>
<dbReference type="InterPro" id="IPR015712">
    <property type="entry name" value="DNA-dir_RNA_pol_su2"/>
</dbReference>
<dbReference type="OrthoDB" id="10248617at2759"/>
<feature type="domain" description="RNA polymerase Rpb2" evidence="11">
    <location>
        <begin position="144"/>
        <end position="302"/>
    </location>
</feature>
<dbReference type="Gene3D" id="3.90.1800.10">
    <property type="entry name" value="RNA polymerase alpha subunit dimerisation domain"/>
    <property type="match status" value="1"/>
</dbReference>
<proteinExistence type="inferred from homology"/>
<dbReference type="InterPro" id="IPR007120">
    <property type="entry name" value="DNA-dir_RNAP_su2_dom"/>
</dbReference>
<accession>A0A9P6GVL3</accession>
<dbReference type="Pfam" id="PF04565">
    <property type="entry name" value="RNA_pol_Rpb2_3"/>
    <property type="match status" value="1"/>
</dbReference>
<keyword evidence="6 8" id="KW-0804">Transcription</keyword>
<feature type="domain" description="RNA polymerase Rpb2" evidence="10">
    <location>
        <begin position="959"/>
        <end position="1039"/>
    </location>
</feature>
<keyword evidence="2 8" id="KW-0240">DNA-directed RNA polymerase</keyword>
<evidence type="ECO:0000256" key="8">
    <source>
        <dbReference type="RuleBase" id="RU363031"/>
    </source>
</evidence>
<dbReference type="EMBL" id="SBJO01000487">
    <property type="protein sequence ID" value="KAF9760886.1"/>
    <property type="molecule type" value="Genomic_DNA"/>
</dbReference>
<dbReference type="InterPro" id="IPR007646">
    <property type="entry name" value="RNA_pol_Rpb2_4"/>
</dbReference>
<dbReference type="GO" id="GO:0032549">
    <property type="term" value="F:ribonucleoside binding"/>
    <property type="evidence" value="ECO:0007669"/>
    <property type="project" value="InterPro"/>
</dbReference>
<dbReference type="Pfam" id="PF04563">
    <property type="entry name" value="RNA_pol_Rpb2_1"/>
    <property type="match status" value="1"/>
</dbReference>
<dbReference type="GO" id="GO:0003899">
    <property type="term" value="F:DNA-directed RNA polymerase activity"/>
    <property type="evidence" value="ECO:0007669"/>
    <property type="project" value="UniProtKB-EC"/>
</dbReference>
<dbReference type="Gene3D" id="3.90.1100.10">
    <property type="match status" value="2"/>
</dbReference>
<dbReference type="InterPro" id="IPR037034">
    <property type="entry name" value="RNA_pol_Rpb2_2_sf"/>
</dbReference>
<evidence type="ECO:0000256" key="7">
    <source>
        <dbReference type="RuleBase" id="RU000434"/>
    </source>
</evidence>
<dbReference type="InterPro" id="IPR007121">
    <property type="entry name" value="RNA_pol_bsu_CS"/>
</dbReference>
<evidence type="ECO:0000259" key="10">
    <source>
        <dbReference type="Pfam" id="PF04560"/>
    </source>
</evidence>
<evidence type="ECO:0000259" key="14">
    <source>
        <dbReference type="Pfam" id="PF04566"/>
    </source>
</evidence>
<feature type="non-terminal residue" evidence="15">
    <location>
        <position position="1039"/>
    </location>
</feature>
<dbReference type="InterPro" id="IPR007642">
    <property type="entry name" value="RNA_pol_Rpb2_2"/>
</dbReference>
<dbReference type="FunFam" id="2.40.270.10:FF:000011">
    <property type="entry name" value="DNA-directed RNA polymerase subunit beta"/>
    <property type="match status" value="1"/>
</dbReference>
<organism evidence="15 16">
    <name type="scientific">Nosema granulosis</name>
    <dbReference type="NCBI Taxonomy" id="83296"/>
    <lineage>
        <taxon>Eukaryota</taxon>
        <taxon>Fungi</taxon>
        <taxon>Fungi incertae sedis</taxon>
        <taxon>Microsporidia</taxon>
        <taxon>Nosematidae</taxon>
        <taxon>Nosema</taxon>
    </lineage>
</organism>
<reference evidence="15 16" key="1">
    <citation type="journal article" date="2020" name="Genome Biol. Evol.">
        <title>Comparative genomics of strictly vertically transmitted, feminizing microsporidia endosymbionts of amphipod crustaceans.</title>
        <authorList>
            <person name="Cormier A."/>
            <person name="Chebbi M.A."/>
            <person name="Giraud I."/>
            <person name="Wattier R."/>
            <person name="Teixeira M."/>
            <person name="Gilbert C."/>
            <person name="Rigaud T."/>
            <person name="Cordaux R."/>
        </authorList>
    </citation>
    <scope>NUCLEOTIDE SEQUENCE [LARGE SCALE GENOMIC DNA]</scope>
    <source>
        <strain evidence="15 16">Ou3-Ou53</strain>
    </source>
</reference>
<dbReference type="GO" id="GO:0006351">
    <property type="term" value="P:DNA-templated transcription"/>
    <property type="evidence" value="ECO:0007669"/>
    <property type="project" value="InterPro"/>
</dbReference>
<dbReference type="EC" id="2.7.7.6" evidence="8"/>
<evidence type="ECO:0000256" key="5">
    <source>
        <dbReference type="ARBA" id="ARBA00022833"/>
    </source>
</evidence>
<dbReference type="InterPro" id="IPR007644">
    <property type="entry name" value="RNA_pol_bsu_protrusion"/>
</dbReference>
<evidence type="ECO:0000259" key="9">
    <source>
        <dbReference type="Pfam" id="PF00562"/>
    </source>
</evidence>
<evidence type="ECO:0000256" key="3">
    <source>
        <dbReference type="ARBA" id="ARBA00022679"/>
    </source>
</evidence>
<dbReference type="InterPro" id="IPR037033">
    <property type="entry name" value="DNA-dir_RNAP_su2_hyb_sf"/>
</dbReference>
<sequence length="1039" mass="119539">ALFKKNIFKKIIENTRPLLLDEFRLEIDDFQIDTPVNIDKFENRERKLYPKECRLANDSYKGRLWLKFSMYYGEDLISSEMKDCGGFPIMVKSTLCNLKNATNMAKYGEDDNEAGGFFIINGLDKLVRFHIMVKRNYPFALIRSQHNKLYSDRVISIRSVGEDELGHMNFLLYANDGNVYLKFFYRKNEYHVPLITILKALVNCSDAEIYNSLDKDPYLTAALRKTGELKIFSRKECLEYIGSKFKYISGTQSSVEAGQILISSVILPHLRDNQDKFDFLLASLKKLYAFIRKEIVEDDPDSPSSHELLTETQLFAIVFKERLEEFKKNFKNQYYKYITTEVNKKRKTDESATELNLNYVVRKEKLLLSYKTADFKTFSRGFHTFLSSGNITHYNSSDLQQSAGFVLIAERINFYRYISHFRSVNRGTFFQEIRTTTVRKLRPESWGFMCPIHTPDGTPCGLLTHLTTGVDLVAYSDQFDMNIFYINGVMPTIRGVVSSIPVFYEGRLVGHTDTPGLLVEKLRDYRRRTNSKVEIVFNDQDKQFRIVSVFNGIGRFTRPVKHIPSGIVEWIGIMEQVYLKIRLKDGRKFLVDKSKSEEYDSFEYEEIDNQNLFSLVASLTPFSEYNQSPRSMYQCQMAKQSMGIPAHNIATRTDTKLYTINYTQHPIVKNRNYNVLEDYPLGINCIVAVLSYTAYDMEDAMVINKGSMERGLFCGYVYKTDKIELPRDSFFTYLPNIGHKLNKQDVLYAYSDLSGKEYTIYSANYEGYFIDSVDIFKTEFSVAANIKFRIIRNPNIGDKFCSRHGQKGVCSMHWPTIDMPFTEGGIVPDIIINPHAFPSRMTIGMLIESMAGKAGACCGEFQDATAFEKNSYIEDNTNNGFEKKKASIGDELKQHGFNYYGNEPMYSGIHGSEFKTDIFIGVVFYQRLRHMVNDKFQVRTSGAVISTTRQPVGGRKKAGGVRFGEMERDALIAHGTSYLLNDRLLKCSDHHIFSYCCTCKSVLFTNKNSCSCGGKEFTTVELPFVFKFLCSELMAMNIK</sequence>
<evidence type="ECO:0000259" key="12">
    <source>
        <dbReference type="Pfam" id="PF04563"/>
    </source>
</evidence>
<name>A0A9P6GVL3_9MICR</name>
<keyword evidence="3 8" id="KW-0808">Transferase</keyword>
<dbReference type="Pfam" id="PF04561">
    <property type="entry name" value="RNA_pol_Rpb2_2"/>
    <property type="match status" value="1"/>
</dbReference>
<evidence type="ECO:0000256" key="4">
    <source>
        <dbReference type="ARBA" id="ARBA00022695"/>
    </source>
</evidence>
<keyword evidence="4 8" id="KW-0548">Nucleotidyltransferase</keyword>
<feature type="domain" description="RNA polymerase Rpb2" evidence="13">
    <location>
        <begin position="408"/>
        <end position="468"/>
    </location>
</feature>
<dbReference type="PROSITE" id="PS01166">
    <property type="entry name" value="RNA_POL_BETA"/>
    <property type="match status" value="1"/>
</dbReference>
<dbReference type="Gene3D" id="3.90.1110.10">
    <property type="entry name" value="RNA polymerase Rpb2, domain 2"/>
    <property type="match status" value="1"/>
</dbReference>
<evidence type="ECO:0000256" key="2">
    <source>
        <dbReference type="ARBA" id="ARBA00022478"/>
    </source>
</evidence>
<evidence type="ECO:0000313" key="16">
    <source>
        <dbReference type="Proteomes" id="UP000740883"/>
    </source>
</evidence>